<evidence type="ECO:0000313" key="2">
    <source>
        <dbReference type="EMBL" id="HAD1627282.1"/>
    </source>
</evidence>
<dbReference type="Gene3D" id="3.30.420.10">
    <property type="entry name" value="Ribonuclease H-like superfamily/Ribonuclease H"/>
    <property type="match status" value="1"/>
</dbReference>
<evidence type="ECO:0000259" key="1">
    <source>
        <dbReference type="Pfam" id="PF16473"/>
    </source>
</evidence>
<dbReference type="AlphaFoldDB" id="A0A710H6J7"/>
<dbReference type="GO" id="GO:0003676">
    <property type="term" value="F:nucleic acid binding"/>
    <property type="evidence" value="ECO:0007669"/>
    <property type="project" value="InterPro"/>
</dbReference>
<dbReference type="SUPFAM" id="SSF53098">
    <property type="entry name" value="Ribonuclease H-like"/>
    <property type="match status" value="1"/>
</dbReference>
<name>A0A710H6J7_SALTM</name>
<organism evidence="2">
    <name type="scientific">Salmonella typhimurium</name>
    <dbReference type="NCBI Taxonomy" id="90371"/>
    <lineage>
        <taxon>Bacteria</taxon>
        <taxon>Pseudomonadati</taxon>
        <taxon>Pseudomonadota</taxon>
        <taxon>Gammaproteobacteria</taxon>
        <taxon>Enterobacterales</taxon>
        <taxon>Enterobacteriaceae</taxon>
        <taxon>Salmonella</taxon>
    </lineage>
</organism>
<reference evidence="2" key="1">
    <citation type="journal article" date="2018" name="Genome Biol.">
        <title>SKESA: strategic k-mer extension for scrupulous assemblies.</title>
        <authorList>
            <person name="Souvorov A."/>
            <person name="Agarwala R."/>
            <person name="Lipman D.J."/>
        </authorList>
    </citation>
    <scope>NUCLEOTIDE SEQUENCE</scope>
    <source>
        <strain evidence="2">SSI_AA693</strain>
    </source>
</reference>
<comment type="caution">
    <text evidence="2">The sequence shown here is derived from an EMBL/GenBank/DDBJ whole genome shotgun (WGS) entry which is preliminary data.</text>
</comment>
<sequence>MNHLMIDIETMGVKQNATIVSIGAVFFDPSSGELGPEFYQVVTLKSSVDGGAVPDPGTIMWWMQQNEEARMAICDKESAVSIATALSYLACFIRDNANLDKVQVWGNGAMFDNVILRTSYEREWIPCPWIYSNDRDVRTIVELGRQIGINPRRDMPFEGDKHNAIADAKHQAKYVSAIWKRLIITPDNSEA</sequence>
<dbReference type="InterPro" id="IPR036397">
    <property type="entry name" value="RNaseH_sf"/>
</dbReference>
<feature type="domain" description="3'-5' exoribonuclease Rv2179c-like" evidence="1">
    <location>
        <begin position="2"/>
        <end position="179"/>
    </location>
</feature>
<dbReference type="InterPro" id="IPR033390">
    <property type="entry name" value="Rv2179c-like"/>
</dbReference>
<protein>
    <submittedName>
        <fullName evidence="2">3'-5' exoribonuclease</fullName>
    </submittedName>
</protein>
<dbReference type="EMBL" id="DAANVS010000027">
    <property type="protein sequence ID" value="HAD1627282.1"/>
    <property type="molecule type" value="Genomic_DNA"/>
</dbReference>
<dbReference type="Pfam" id="PF16473">
    <property type="entry name" value="Rv2179c-like"/>
    <property type="match status" value="1"/>
</dbReference>
<accession>A0A710H6J7</accession>
<reference evidence="2" key="2">
    <citation type="submission" date="2019-08" db="EMBL/GenBank/DDBJ databases">
        <authorList>
            <consortium name="NCBI Pathogen Detection Project"/>
        </authorList>
    </citation>
    <scope>NUCLEOTIDE SEQUENCE</scope>
    <source>
        <strain evidence="2">SSI_AA693</strain>
    </source>
</reference>
<gene>
    <name evidence="2" type="ORF">G0P69_11750</name>
</gene>
<proteinExistence type="predicted"/>
<dbReference type="InterPro" id="IPR012337">
    <property type="entry name" value="RNaseH-like_sf"/>
</dbReference>